<name>A0A060SI52_PYCCI</name>
<organism evidence="1 2">
    <name type="scientific">Pycnoporus cinnabarinus</name>
    <name type="common">Cinnabar-red polypore</name>
    <name type="synonym">Trametes cinnabarina</name>
    <dbReference type="NCBI Taxonomy" id="5643"/>
    <lineage>
        <taxon>Eukaryota</taxon>
        <taxon>Fungi</taxon>
        <taxon>Dikarya</taxon>
        <taxon>Basidiomycota</taxon>
        <taxon>Agaricomycotina</taxon>
        <taxon>Agaricomycetes</taxon>
        <taxon>Polyporales</taxon>
        <taxon>Polyporaceae</taxon>
        <taxon>Trametes</taxon>
    </lineage>
</organism>
<evidence type="ECO:0008006" key="3">
    <source>
        <dbReference type="Google" id="ProtNLM"/>
    </source>
</evidence>
<dbReference type="OMA" id="NIAFHIM"/>
<dbReference type="HOGENOM" id="CLU_051530_0_0_1"/>
<proteinExistence type="predicted"/>
<keyword evidence="2" id="KW-1185">Reference proteome</keyword>
<dbReference type="OrthoDB" id="3265815at2759"/>
<dbReference type="AlphaFoldDB" id="A0A060SI52"/>
<reference evidence="1" key="1">
    <citation type="submission" date="2014-01" db="EMBL/GenBank/DDBJ databases">
        <title>The genome of the white-rot fungus Pycnoporus cinnabarinus: a basidiomycete model with a versatile arsenal for lignocellulosic biomass breakdown.</title>
        <authorList>
            <person name="Levasseur A."/>
            <person name="Lomascolo A."/>
            <person name="Ruiz-Duenas F.J."/>
            <person name="Uzan E."/>
            <person name="Piumi F."/>
            <person name="Kues U."/>
            <person name="Ram A.F.J."/>
            <person name="Murat C."/>
            <person name="Haon M."/>
            <person name="Benoit I."/>
            <person name="Arfi Y."/>
            <person name="Chevret D."/>
            <person name="Drula E."/>
            <person name="Kwon M.J."/>
            <person name="Gouret P."/>
            <person name="Lesage-Meessen L."/>
            <person name="Lombard V."/>
            <person name="Mariette J."/>
            <person name="Noirot C."/>
            <person name="Park J."/>
            <person name="Patyshakuliyeva A."/>
            <person name="Wieneger R.A.B."/>
            <person name="Wosten H.A.B."/>
            <person name="Martin F."/>
            <person name="Coutinho P.M."/>
            <person name="de Vries R."/>
            <person name="Martinez A.T."/>
            <person name="Klopp C."/>
            <person name="Pontarotti P."/>
            <person name="Henrissat B."/>
            <person name="Record E."/>
        </authorList>
    </citation>
    <scope>NUCLEOTIDE SEQUENCE [LARGE SCALE GENOMIC DNA]</scope>
    <source>
        <strain evidence="1">BRFM137</strain>
    </source>
</reference>
<gene>
    <name evidence="1" type="ORF">BN946_scf184962.g61</name>
</gene>
<dbReference type="EMBL" id="CCBP010000110">
    <property type="protein sequence ID" value="CDO72118.1"/>
    <property type="molecule type" value="Genomic_DNA"/>
</dbReference>
<dbReference type="Proteomes" id="UP000029665">
    <property type="component" value="Unassembled WGS sequence"/>
</dbReference>
<comment type="caution">
    <text evidence="1">The sequence shown here is derived from an EMBL/GenBank/DDBJ whole genome shotgun (WGS) entry which is preliminary data.</text>
</comment>
<evidence type="ECO:0000313" key="2">
    <source>
        <dbReference type="Proteomes" id="UP000029665"/>
    </source>
</evidence>
<sequence>MPLPPFSPGTPDSISSVFHPGFVVDGLLPDLTITTPEWIHFNVHSELLLSASTNAFGGLLSQPNYLLAVPETAVVINILLNVIYGIPCHHNPPPLPSTQAALEAIIKYGIPLAPLTVPNQPLYQLILSYAPYYPIEAYALAAHYHLEALAVAISSHLLSYDVSRITDDLVIKMGPMYFSRLVRLQRSRLAALRDIVSRPPATHPDTPTCDHRAQRELSRAWAFATAELVWEALPNTSTHALRTRFAKAGASIACLQCQTSLYDRIQEVTEEWLAVKSSGLRPQAPTQAPLVRMIPPRPALRSDKAQVHMTRFLFENSCIHLPAFVISFLTDRSAAPVYG</sequence>
<accession>A0A060SI52</accession>
<protein>
    <recommendedName>
        <fullName evidence="3">BTB domain-containing protein</fullName>
    </recommendedName>
</protein>
<evidence type="ECO:0000313" key="1">
    <source>
        <dbReference type="EMBL" id="CDO72118.1"/>
    </source>
</evidence>
<dbReference type="STRING" id="5643.A0A060SI52"/>